<dbReference type="KEGG" id="csg:Cylst_1940"/>
<dbReference type="Pfam" id="PF13424">
    <property type="entry name" value="TPR_12"/>
    <property type="match status" value="3"/>
</dbReference>
<protein>
    <recommendedName>
        <fullName evidence="2">CHAT domain-containing protein</fullName>
    </recommendedName>
</protein>
<dbReference type="SMART" id="SM00028">
    <property type="entry name" value="TPR"/>
    <property type="match status" value="8"/>
</dbReference>
<dbReference type="SUPFAM" id="SSF48452">
    <property type="entry name" value="TPR-like"/>
    <property type="match status" value="2"/>
</dbReference>
<dbReference type="PROSITE" id="PS50005">
    <property type="entry name" value="TPR"/>
    <property type="match status" value="2"/>
</dbReference>
<dbReference type="eggNOG" id="COG0457">
    <property type="taxonomic scope" value="Bacteria"/>
</dbReference>
<evidence type="ECO:0000259" key="2">
    <source>
        <dbReference type="Pfam" id="PF12770"/>
    </source>
</evidence>
<dbReference type="Gene3D" id="1.25.40.10">
    <property type="entry name" value="Tetratricopeptide repeat domain"/>
    <property type="match status" value="2"/>
</dbReference>
<keyword evidence="4" id="KW-1185">Reference proteome</keyword>
<proteinExistence type="predicted"/>
<gene>
    <name evidence="3" type="ORF">Cylst_1940</name>
</gene>
<reference evidence="3 4" key="1">
    <citation type="submission" date="2012-06" db="EMBL/GenBank/DDBJ databases">
        <title>Finished chromosome of genome of Cylindrospermum stagnale PCC 7417.</title>
        <authorList>
            <consortium name="US DOE Joint Genome Institute"/>
            <person name="Gugger M."/>
            <person name="Coursin T."/>
            <person name="Rippka R."/>
            <person name="Tandeau De Marsac N."/>
            <person name="Huntemann M."/>
            <person name="Wei C.-L."/>
            <person name="Han J."/>
            <person name="Detter J.C."/>
            <person name="Han C."/>
            <person name="Tapia R."/>
            <person name="Chen A."/>
            <person name="Kyrpides N."/>
            <person name="Mavromatis K."/>
            <person name="Markowitz V."/>
            <person name="Szeto E."/>
            <person name="Ivanova N."/>
            <person name="Pagani I."/>
            <person name="Pati A."/>
            <person name="Goodwin L."/>
            <person name="Nordberg H.P."/>
            <person name="Cantor M.N."/>
            <person name="Hua S.X."/>
            <person name="Woyke T."/>
            <person name="Kerfeld C.A."/>
        </authorList>
    </citation>
    <scope>NUCLEOTIDE SEQUENCE [LARGE SCALE GENOMIC DNA]</scope>
    <source>
        <strain evidence="3 4">PCC 7417</strain>
    </source>
</reference>
<dbReference type="AlphaFoldDB" id="K9WVG1"/>
<feature type="domain" description="CHAT" evidence="2">
    <location>
        <begin position="521"/>
        <end position="807"/>
    </location>
</feature>
<dbReference type="PANTHER" id="PTHR10098">
    <property type="entry name" value="RAPSYN-RELATED"/>
    <property type="match status" value="1"/>
</dbReference>
<sequence>MISLNMSTLKNQKLKSYIVSVTFCLVTVALTLPSLLAAPIPNQTLPALQYRAELLLNLGSRQLTNGQFSAALASLRESLQIYQEIGDRAGEANTLFKIGETHFTLGQYQQAISLYRQSLYMVRELDDRTSEAKILDRLGNGYLNIGEEKLAKEFREQAAVLRKEIGNPVGEAAFLGNAGLNLEVEGEDEKAIAFYQQQLAIAQKNRDLLLQVDAFKNLAVVSRKLGQYPQAISFYQQELSLARKLGDNSREGIILQELAATYAVQGDANQAVAFYQQQLALASKSPDKVNQTYLIKQLGRAYSASAQHEKAIALYQQQLTTAKAAKDTFAEGTALNNLAFALFKSGKTADAETTLNENIKVWQNLRSNLGITDNYAAEQANTYQLLQQVLISQKQPESALEIAEQGRTMAFLNLLGMRLASESAGTGLKVAPKQIAPPTIKQIQEIAKQQKATLIKYAIIPDDGVYVWVIQPTGKVTFRQINPKLENTISPINSLTDVIASIPTFLGAKTQGIQPQKDAKPLLQLNQLLIKPIADLLPENPKERIIFILQDELLLIPFPALVDIYGKYLIEKHTISTVPAIQILNLTKEKRNKTGGSKVIVVGNPIMPKISQAIGATPQPLPPLVNSEKEALVIADFFKTTALIGNQATKTAILPLLPKAKTIHLATYGLLDDVNRKGIPGAIALSSAGEDDGILTSSDILNLYTQPKGKRLRAGLVVLSAGETGNGKSTGAGVLGLSLALISAGIPSIIISQWTVPDAPTDLFMTEFYRQLKQNPDKAQALRNAMLATMKQNPNPKYWAGFNLIGEAR</sequence>
<evidence type="ECO:0000313" key="3">
    <source>
        <dbReference type="EMBL" id="AFZ24188.1"/>
    </source>
</evidence>
<keyword evidence="1" id="KW-0802">TPR repeat</keyword>
<name>K9WVG1_9NOST</name>
<dbReference type="Proteomes" id="UP000010475">
    <property type="component" value="Chromosome"/>
</dbReference>
<dbReference type="EMBL" id="CP003642">
    <property type="protein sequence ID" value="AFZ24188.1"/>
    <property type="molecule type" value="Genomic_DNA"/>
</dbReference>
<dbReference type="STRING" id="56107.Cylst_1940"/>
<dbReference type="InterPro" id="IPR011990">
    <property type="entry name" value="TPR-like_helical_dom_sf"/>
</dbReference>
<dbReference type="HOGENOM" id="CLU_002404_0_1_3"/>
<feature type="repeat" description="TPR" evidence="1">
    <location>
        <begin position="92"/>
        <end position="125"/>
    </location>
</feature>
<dbReference type="RefSeq" id="WP_015207444.1">
    <property type="nucleotide sequence ID" value="NC_019757.1"/>
</dbReference>
<organism evidence="3 4">
    <name type="scientific">Cylindrospermum stagnale PCC 7417</name>
    <dbReference type="NCBI Taxonomy" id="56107"/>
    <lineage>
        <taxon>Bacteria</taxon>
        <taxon>Bacillati</taxon>
        <taxon>Cyanobacteriota</taxon>
        <taxon>Cyanophyceae</taxon>
        <taxon>Nostocales</taxon>
        <taxon>Nostocaceae</taxon>
        <taxon>Cylindrospermum</taxon>
    </lineage>
</organism>
<dbReference type="InterPro" id="IPR019734">
    <property type="entry name" value="TPR_rpt"/>
</dbReference>
<dbReference type="PANTHER" id="PTHR10098:SF108">
    <property type="entry name" value="TETRATRICOPEPTIDE REPEAT PROTEIN 28"/>
    <property type="match status" value="1"/>
</dbReference>
<dbReference type="InterPro" id="IPR024983">
    <property type="entry name" value="CHAT_dom"/>
</dbReference>
<dbReference type="Pfam" id="PF12770">
    <property type="entry name" value="CHAT"/>
    <property type="match status" value="1"/>
</dbReference>
<feature type="repeat" description="TPR" evidence="1">
    <location>
        <begin position="212"/>
        <end position="245"/>
    </location>
</feature>
<evidence type="ECO:0000313" key="4">
    <source>
        <dbReference type="Proteomes" id="UP000010475"/>
    </source>
</evidence>
<evidence type="ECO:0000256" key="1">
    <source>
        <dbReference type="PROSITE-ProRule" id="PRU00339"/>
    </source>
</evidence>
<dbReference type="eggNOG" id="COG4995">
    <property type="taxonomic scope" value="Bacteria"/>
</dbReference>
<dbReference type="PATRIC" id="fig|56107.3.peg.2154"/>
<accession>K9WVG1</accession>